<keyword evidence="2" id="KW-1133">Transmembrane helix</keyword>
<feature type="transmembrane region" description="Helical" evidence="2">
    <location>
        <begin position="150"/>
        <end position="170"/>
    </location>
</feature>
<evidence type="ECO:0000256" key="1">
    <source>
        <dbReference type="SAM" id="MobiDB-lite"/>
    </source>
</evidence>
<organism evidence="3 4">
    <name type="scientific">Stentor coeruleus</name>
    <dbReference type="NCBI Taxonomy" id="5963"/>
    <lineage>
        <taxon>Eukaryota</taxon>
        <taxon>Sar</taxon>
        <taxon>Alveolata</taxon>
        <taxon>Ciliophora</taxon>
        <taxon>Postciliodesmatophora</taxon>
        <taxon>Heterotrichea</taxon>
        <taxon>Heterotrichida</taxon>
        <taxon>Stentoridae</taxon>
        <taxon>Stentor</taxon>
    </lineage>
</organism>
<keyword evidence="2" id="KW-0812">Transmembrane</keyword>
<feature type="transmembrane region" description="Helical" evidence="2">
    <location>
        <begin position="228"/>
        <end position="250"/>
    </location>
</feature>
<feature type="transmembrane region" description="Helical" evidence="2">
    <location>
        <begin position="22"/>
        <end position="43"/>
    </location>
</feature>
<gene>
    <name evidence="3" type="ORF">SteCoe_24430</name>
</gene>
<reference evidence="3 4" key="1">
    <citation type="submission" date="2016-11" db="EMBL/GenBank/DDBJ databases">
        <title>The macronuclear genome of Stentor coeruleus: a giant cell with tiny introns.</title>
        <authorList>
            <person name="Slabodnick M."/>
            <person name="Ruby J.G."/>
            <person name="Reiff S.B."/>
            <person name="Swart E.C."/>
            <person name="Gosai S."/>
            <person name="Prabakaran S."/>
            <person name="Witkowska E."/>
            <person name="Larue G.E."/>
            <person name="Fisher S."/>
            <person name="Freeman R.M."/>
            <person name="Gunawardena J."/>
            <person name="Chu W."/>
            <person name="Stover N.A."/>
            <person name="Gregory B.D."/>
            <person name="Nowacki M."/>
            <person name="Derisi J."/>
            <person name="Roy S.W."/>
            <person name="Marshall W.F."/>
            <person name="Sood P."/>
        </authorList>
    </citation>
    <scope>NUCLEOTIDE SEQUENCE [LARGE SCALE GENOMIC DNA]</scope>
    <source>
        <strain evidence="3">WM001</strain>
    </source>
</reference>
<feature type="transmembrane region" description="Helical" evidence="2">
    <location>
        <begin position="55"/>
        <end position="75"/>
    </location>
</feature>
<dbReference type="EMBL" id="MPUH01000642">
    <property type="protein sequence ID" value="OMJ76249.1"/>
    <property type="molecule type" value="Genomic_DNA"/>
</dbReference>
<feature type="compositionally biased region" description="Polar residues" evidence="1">
    <location>
        <begin position="473"/>
        <end position="484"/>
    </location>
</feature>
<evidence type="ECO:0000313" key="3">
    <source>
        <dbReference type="EMBL" id="OMJ76249.1"/>
    </source>
</evidence>
<feature type="transmembrane region" description="Helical" evidence="2">
    <location>
        <begin position="286"/>
        <end position="307"/>
    </location>
</feature>
<proteinExistence type="predicted"/>
<dbReference type="AlphaFoldDB" id="A0A1R2BHN3"/>
<sequence>MFILLILHQVHASGFSTDIGEVAGLTFIGIACFLVFCTSTMIISRPERKGVISSLIHIIILIQFTRYTCLMNFTASEFYYKFFNIFTIIQDPYELFNTTPQSPWQILRFESTNFIENSIAHLILIPIILLVWIFIKCFVTKYQGPKWNRFFVFTAYASTLDLSVSAFIQIKNLSFDSIIDIFGSVFALSYIAFILGLISLQLFFIYKTRYESLYVAVIIEEFEVDKDYYFYFYFPSMICLKVLYACLLVFTRDKPYTVPIVMSIMNLILFSYIVSIRPYFRLSDMVIVLFGICIEIFFLFFPMIYSVNAVSDIIIDSLTIGILFIGLALFQIKAYLDVKEPKTLTPGVEGKKQTAKVISETDGQLENSRNMILNMSSDEKIISYDDKTSVAGRKNGFFDDKVSKDPVLPIFSGQIADDQYLGNKDKKSDIVRIPSRGSSKIFDFTGEVKAEKNVYNTYKNPNDGVNGIRDISPDTQGNNSIYKNRQNDDNMLRDLRDIDSISNYIGVQEREDKVNSVIEYPKKPRVDLNKFTVKTRFNFE</sequence>
<evidence type="ECO:0000256" key="2">
    <source>
        <dbReference type="SAM" id="Phobius"/>
    </source>
</evidence>
<dbReference type="Proteomes" id="UP000187209">
    <property type="component" value="Unassembled WGS sequence"/>
</dbReference>
<protein>
    <submittedName>
        <fullName evidence="3">Uncharacterized protein</fullName>
    </submittedName>
</protein>
<feature type="transmembrane region" description="Helical" evidence="2">
    <location>
        <begin position="119"/>
        <end position="138"/>
    </location>
</feature>
<feature type="transmembrane region" description="Helical" evidence="2">
    <location>
        <begin position="313"/>
        <end position="332"/>
    </location>
</feature>
<name>A0A1R2BHN3_9CILI</name>
<evidence type="ECO:0000313" key="4">
    <source>
        <dbReference type="Proteomes" id="UP000187209"/>
    </source>
</evidence>
<feature type="transmembrane region" description="Helical" evidence="2">
    <location>
        <begin position="256"/>
        <end position="274"/>
    </location>
</feature>
<keyword evidence="4" id="KW-1185">Reference proteome</keyword>
<feature type="region of interest" description="Disordered" evidence="1">
    <location>
        <begin position="465"/>
        <end position="485"/>
    </location>
</feature>
<feature type="transmembrane region" description="Helical" evidence="2">
    <location>
        <begin position="182"/>
        <end position="207"/>
    </location>
</feature>
<keyword evidence="2" id="KW-0472">Membrane</keyword>
<comment type="caution">
    <text evidence="3">The sequence shown here is derived from an EMBL/GenBank/DDBJ whole genome shotgun (WGS) entry which is preliminary data.</text>
</comment>
<accession>A0A1R2BHN3</accession>